<keyword evidence="4 10" id="KW-0812">Transmembrane</keyword>
<evidence type="ECO:0000256" key="3">
    <source>
        <dbReference type="ARBA" id="ARBA00022475"/>
    </source>
</evidence>
<accession>A0A448ZVM4</accession>
<dbReference type="PROSITE" id="PS50928">
    <property type="entry name" value="ABC_TM1"/>
    <property type="match status" value="1"/>
</dbReference>
<evidence type="ECO:0000313" key="13">
    <source>
        <dbReference type="Proteomes" id="UP000290482"/>
    </source>
</evidence>
<evidence type="ECO:0000313" key="12">
    <source>
        <dbReference type="EMBL" id="VEU55181.1"/>
    </source>
</evidence>
<evidence type="ECO:0000256" key="9">
    <source>
        <dbReference type="ARBA" id="ARBA00024202"/>
    </source>
</evidence>
<gene>
    <name evidence="12" type="primary">oppC</name>
    <name evidence="12" type="ORF">NCTC10112_00062</name>
</gene>
<dbReference type="InterPro" id="IPR050366">
    <property type="entry name" value="BP-dependent_transpt_permease"/>
</dbReference>
<dbReference type="AlphaFoldDB" id="A0A448ZVM4"/>
<evidence type="ECO:0000256" key="4">
    <source>
        <dbReference type="ARBA" id="ARBA00022692"/>
    </source>
</evidence>
<name>A0A448ZVM4_METOS</name>
<dbReference type="PANTHER" id="PTHR43386:SF24">
    <property type="entry name" value="OLIGOPEPTIDE TRANSPORT SYSTEM PERMEASE PROTEIN AMID"/>
    <property type="match status" value="1"/>
</dbReference>
<evidence type="ECO:0000256" key="2">
    <source>
        <dbReference type="ARBA" id="ARBA00022448"/>
    </source>
</evidence>
<dbReference type="GO" id="GO:0015031">
    <property type="term" value="P:protein transport"/>
    <property type="evidence" value="ECO:0007669"/>
    <property type="project" value="UniProtKB-KW"/>
</dbReference>
<dbReference type="InterPro" id="IPR000515">
    <property type="entry name" value="MetI-like"/>
</dbReference>
<proteinExistence type="inferred from homology"/>
<dbReference type="GO" id="GO:0015833">
    <property type="term" value="P:peptide transport"/>
    <property type="evidence" value="ECO:0007669"/>
    <property type="project" value="UniProtKB-KW"/>
</dbReference>
<evidence type="ECO:0000256" key="10">
    <source>
        <dbReference type="RuleBase" id="RU363032"/>
    </source>
</evidence>
<evidence type="ECO:0000256" key="8">
    <source>
        <dbReference type="ARBA" id="ARBA00023136"/>
    </source>
</evidence>
<keyword evidence="5" id="KW-0571">Peptide transport</keyword>
<dbReference type="PANTHER" id="PTHR43386">
    <property type="entry name" value="OLIGOPEPTIDE TRANSPORT SYSTEM PERMEASE PROTEIN APPC"/>
    <property type="match status" value="1"/>
</dbReference>
<evidence type="ECO:0000256" key="6">
    <source>
        <dbReference type="ARBA" id="ARBA00022927"/>
    </source>
</evidence>
<protein>
    <submittedName>
        <fullName evidence="12">Oligopeptide transport system permease protein oppC</fullName>
    </submittedName>
</protein>
<dbReference type="OrthoDB" id="9797472at2"/>
<dbReference type="Pfam" id="PF00528">
    <property type="entry name" value="BPD_transp_1"/>
    <property type="match status" value="1"/>
</dbReference>
<dbReference type="InterPro" id="IPR025966">
    <property type="entry name" value="OppC_N"/>
</dbReference>
<evidence type="ECO:0000259" key="11">
    <source>
        <dbReference type="PROSITE" id="PS50928"/>
    </source>
</evidence>
<keyword evidence="7 10" id="KW-1133">Transmembrane helix</keyword>
<feature type="transmembrane region" description="Helical" evidence="10">
    <location>
        <begin position="191"/>
        <end position="208"/>
    </location>
</feature>
<feature type="domain" description="ABC transmembrane type-1" evidence="11">
    <location>
        <begin position="129"/>
        <end position="315"/>
    </location>
</feature>
<dbReference type="GO" id="GO:0055085">
    <property type="term" value="P:transmembrane transport"/>
    <property type="evidence" value="ECO:0007669"/>
    <property type="project" value="InterPro"/>
</dbReference>
<dbReference type="CDD" id="cd06261">
    <property type="entry name" value="TM_PBP2"/>
    <property type="match status" value="1"/>
</dbReference>
<sequence length="326" mass="37391">MTKEQREQFNENLKREEERLAPNKFLQPLNYQKYKLVSGIMNYRETSYMSNQQKPWKEFFYRYSRNKGAIIGFVILAVLILCALFIPFFTQDPSKLNPDKIFKTFFTDGHILGTDQQGRDIWARLWWGLRYSLTLAVVSTLIQVSIGLIIGIMMGHFRIFDKIMTFIIKVVSNIPSIIVLIVITIVLQPTFWVIIFALTFTSWTEIANQMRSQVLRAKNYEWVSASKILGTPTWKILLNYLPVVLPLLITEIVFHVPGVILSETSLAFIGLSIPNKSTLGNLITEGSKIFATSPRYVLVPSFMLILVTTSIQLISAGVQDSLLRQR</sequence>
<feature type="transmembrane region" description="Helical" evidence="10">
    <location>
        <begin position="69"/>
        <end position="89"/>
    </location>
</feature>
<keyword evidence="8 10" id="KW-0472">Membrane</keyword>
<comment type="similarity">
    <text evidence="9">Belongs to the binding-protein-dependent transport system permease family. OppBC subfamily.</text>
</comment>
<dbReference type="InterPro" id="IPR035906">
    <property type="entry name" value="MetI-like_sf"/>
</dbReference>
<keyword evidence="6" id="KW-0653">Protein transport</keyword>
<dbReference type="RefSeq" id="WP_022936151.1">
    <property type="nucleotide sequence ID" value="NZ_LR214940.1"/>
</dbReference>
<comment type="subcellular location">
    <subcellularLocation>
        <location evidence="1 10">Cell membrane</location>
        <topology evidence="1 10">Multi-pass membrane protein</topology>
    </subcellularLocation>
</comment>
<dbReference type="SUPFAM" id="SSF161098">
    <property type="entry name" value="MetI-like"/>
    <property type="match status" value="1"/>
</dbReference>
<feature type="transmembrane region" description="Helical" evidence="10">
    <location>
        <begin position="236"/>
        <end position="256"/>
    </location>
</feature>
<evidence type="ECO:0000256" key="5">
    <source>
        <dbReference type="ARBA" id="ARBA00022856"/>
    </source>
</evidence>
<evidence type="ECO:0000256" key="1">
    <source>
        <dbReference type="ARBA" id="ARBA00004651"/>
    </source>
</evidence>
<dbReference type="Gene3D" id="1.10.3720.10">
    <property type="entry name" value="MetI-like"/>
    <property type="match status" value="1"/>
</dbReference>
<dbReference type="KEGG" id="mob:NCTC10112_00062"/>
<dbReference type="EMBL" id="LR214940">
    <property type="protein sequence ID" value="VEU55181.1"/>
    <property type="molecule type" value="Genomic_DNA"/>
</dbReference>
<dbReference type="GO" id="GO:0005886">
    <property type="term" value="C:plasma membrane"/>
    <property type="evidence" value="ECO:0007669"/>
    <property type="project" value="UniProtKB-SubCell"/>
</dbReference>
<keyword evidence="3" id="KW-1003">Cell membrane</keyword>
<feature type="transmembrane region" description="Helical" evidence="10">
    <location>
        <begin position="296"/>
        <end position="318"/>
    </location>
</feature>
<feature type="transmembrane region" description="Helical" evidence="10">
    <location>
        <begin position="131"/>
        <end position="154"/>
    </location>
</feature>
<dbReference type="Proteomes" id="UP000290482">
    <property type="component" value="Chromosome"/>
</dbReference>
<organism evidence="12 13">
    <name type="scientific">Metamycoplasma orale</name>
    <name type="common">Mycoplasma orale</name>
    <dbReference type="NCBI Taxonomy" id="2121"/>
    <lineage>
        <taxon>Bacteria</taxon>
        <taxon>Bacillati</taxon>
        <taxon>Mycoplasmatota</taxon>
        <taxon>Mycoplasmoidales</taxon>
        <taxon>Metamycoplasmataceae</taxon>
        <taxon>Metamycoplasma</taxon>
    </lineage>
</organism>
<evidence type="ECO:0000256" key="7">
    <source>
        <dbReference type="ARBA" id="ARBA00022989"/>
    </source>
</evidence>
<keyword evidence="2 10" id="KW-0813">Transport</keyword>
<reference evidence="12 13" key="1">
    <citation type="submission" date="2019-01" db="EMBL/GenBank/DDBJ databases">
        <authorList>
            <consortium name="Pathogen Informatics"/>
        </authorList>
    </citation>
    <scope>NUCLEOTIDE SEQUENCE [LARGE SCALE GENOMIC DNA]</scope>
    <source>
        <strain evidence="12 13">NCTC10112</strain>
    </source>
</reference>
<feature type="transmembrane region" description="Helical" evidence="10">
    <location>
        <begin position="166"/>
        <end position="185"/>
    </location>
</feature>
<keyword evidence="13" id="KW-1185">Reference proteome</keyword>
<dbReference type="Pfam" id="PF12911">
    <property type="entry name" value="OppC_N"/>
    <property type="match status" value="1"/>
</dbReference>